<evidence type="ECO:0000256" key="5">
    <source>
        <dbReference type="ARBA" id="ARBA00022989"/>
    </source>
</evidence>
<keyword evidence="3 7" id="KW-0808">Transferase</keyword>
<accession>A0A1G1WEI7</accession>
<dbReference type="STRING" id="1802595.A2134_01685"/>
<gene>
    <name evidence="7" type="primary">mraY</name>
    <name evidence="10" type="ORF">A2134_01685</name>
</gene>
<organism evidence="10 11">
    <name type="scientific">Candidatus Woykebacteria bacterium RBG_16_39_9b</name>
    <dbReference type="NCBI Taxonomy" id="1802595"/>
    <lineage>
        <taxon>Bacteria</taxon>
        <taxon>Candidatus Woykeibacteriota</taxon>
    </lineage>
</organism>
<keyword evidence="7 9" id="KW-0460">Magnesium</keyword>
<comment type="catalytic activity">
    <reaction evidence="7">
        <text>UDP-N-acetyl-alpha-D-muramoyl-L-alanyl-gamma-D-glutamyl-meso-2,6-diaminopimeloyl-D-alanyl-D-alanine + di-trans,octa-cis-undecaprenyl phosphate = di-trans,octa-cis-undecaprenyl diphospho-N-acetyl-alpha-D-muramoyl-L-alanyl-D-glutamyl-meso-2,6-diaminopimeloyl-D-alanyl-D-alanine + UMP</text>
        <dbReference type="Rhea" id="RHEA:28386"/>
        <dbReference type="ChEBI" id="CHEBI:57865"/>
        <dbReference type="ChEBI" id="CHEBI:60392"/>
        <dbReference type="ChEBI" id="CHEBI:61386"/>
        <dbReference type="ChEBI" id="CHEBI:61387"/>
        <dbReference type="EC" id="2.7.8.13"/>
    </reaction>
</comment>
<protein>
    <recommendedName>
        <fullName evidence="7 8">Phospho-N-acetylmuramoyl-pentapeptide-transferase</fullName>
        <ecNumber evidence="7 8">2.7.8.13</ecNumber>
    </recommendedName>
    <alternativeName>
        <fullName evidence="7">UDP-MurNAc-pentapeptide phosphotransferase</fullName>
    </alternativeName>
</protein>
<keyword evidence="7" id="KW-0131">Cell cycle</keyword>
<dbReference type="UniPathway" id="UPA00219"/>
<name>A0A1G1WEI7_9BACT</name>
<dbReference type="GO" id="GO:0008963">
    <property type="term" value="F:phospho-N-acetylmuramoyl-pentapeptide-transferase activity"/>
    <property type="evidence" value="ECO:0007669"/>
    <property type="project" value="UniProtKB-UniRule"/>
</dbReference>
<dbReference type="EMBL" id="MHCR01000003">
    <property type="protein sequence ID" value="OGY26041.1"/>
    <property type="molecule type" value="Genomic_DNA"/>
</dbReference>
<dbReference type="GO" id="GO:0005886">
    <property type="term" value="C:plasma membrane"/>
    <property type="evidence" value="ECO:0007669"/>
    <property type="project" value="UniProtKB-SubCell"/>
</dbReference>
<comment type="function">
    <text evidence="7">Catalyzes the initial step of the lipid cycle reactions in the biosynthesis of the cell wall peptidoglycan: transfers peptidoglycan precursor phospho-MurNAc-pentapeptide from UDP-MurNAc-pentapeptide onto the lipid carrier undecaprenyl phosphate, yielding undecaprenyl-pyrophosphoryl-MurNAc-pentapeptide, known as lipid I.</text>
</comment>
<keyword evidence="5 7" id="KW-1133">Transmembrane helix</keyword>
<feature type="transmembrane region" description="Helical" evidence="7">
    <location>
        <begin position="164"/>
        <end position="184"/>
    </location>
</feature>
<feature type="binding site" evidence="9">
    <location>
        <position position="183"/>
    </location>
    <ligand>
        <name>Mg(2+)</name>
        <dbReference type="ChEBI" id="CHEBI:18420"/>
    </ligand>
</feature>
<dbReference type="GO" id="GO:0051992">
    <property type="term" value="F:UDP-N-acetylmuramoyl-L-alanyl-D-glutamyl-meso-2,6-diaminopimelyl-D-alanyl-D-alanine:undecaprenyl-phosphate transferase activity"/>
    <property type="evidence" value="ECO:0007669"/>
    <property type="project" value="RHEA"/>
</dbReference>
<keyword evidence="4 7" id="KW-0812">Transmembrane</keyword>
<comment type="cofactor">
    <cofactor evidence="7 9">
        <name>Mg(2+)</name>
        <dbReference type="ChEBI" id="CHEBI:18420"/>
    </cofactor>
</comment>
<feature type="transmembrane region" description="Helical" evidence="7">
    <location>
        <begin position="191"/>
        <end position="209"/>
    </location>
</feature>
<sequence length="338" mass="37192">MVKLLGILLFSFAATFFAAVPFIDLLYKLKFQRRAETQKDIFGIITSIVNRLHGWKVGTPNGGGALIILITIILSAIFYQLTQFALNSTAWILYFTIVSFGLLGLYDDIRKFYGFEQAGAWGLRLRYKFALQWVLALIIGWLLYSQMNLSSIFIPVFGTEIELGKWFIAFAAFVIVSTTNAINVTDGLDGLAVGLTIIALSAFWILASATAFGDIALFIAVMIGSLLAFLYFNIYPARVWLGDTGALSLGAMLAVIALMINSSLALPFIGLVFVIEIVSSLSQWVSKATRGGKKIFIAAPIHHHFEARGWDETKVTMRFWLAGAISAFLGLFIALLGK</sequence>
<dbReference type="PROSITE" id="PS01348">
    <property type="entry name" value="MRAY_2"/>
    <property type="match status" value="1"/>
</dbReference>
<keyword evidence="7" id="KW-1003">Cell membrane</keyword>
<dbReference type="GO" id="GO:0051301">
    <property type="term" value="P:cell division"/>
    <property type="evidence" value="ECO:0007669"/>
    <property type="project" value="UniProtKB-KW"/>
</dbReference>
<dbReference type="InterPro" id="IPR003524">
    <property type="entry name" value="PNAcMuramoyl-5peptid_Trfase"/>
</dbReference>
<evidence type="ECO:0000256" key="1">
    <source>
        <dbReference type="ARBA" id="ARBA00004141"/>
    </source>
</evidence>
<evidence type="ECO:0000256" key="8">
    <source>
        <dbReference type="NCBIfam" id="TIGR00445"/>
    </source>
</evidence>
<evidence type="ECO:0000256" key="4">
    <source>
        <dbReference type="ARBA" id="ARBA00022692"/>
    </source>
</evidence>
<keyword evidence="7" id="KW-0133">Cell shape</keyword>
<comment type="pathway">
    <text evidence="7">Cell wall biogenesis; peptidoglycan biosynthesis.</text>
</comment>
<feature type="transmembrane region" description="Helical" evidence="7">
    <location>
        <begin position="63"/>
        <end position="82"/>
    </location>
</feature>
<comment type="subcellular location">
    <subcellularLocation>
        <location evidence="7">Cell membrane</location>
        <topology evidence="7">Multi-pass membrane protein</topology>
    </subcellularLocation>
    <subcellularLocation>
        <location evidence="1">Membrane</location>
        <topology evidence="1">Multi-pass membrane protein</topology>
    </subcellularLocation>
</comment>
<keyword evidence="7" id="KW-0961">Cell wall biogenesis/degradation</keyword>
<dbReference type="GO" id="GO:0071555">
    <property type="term" value="P:cell wall organization"/>
    <property type="evidence" value="ECO:0007669"/>
    <property type="project" value="UniProtKB-KW"/>
</dbReference>
<proteinExistence type="inferred from homology"/>
<evidence type="ECO:0000256" key="2">
    <source>
        <dbReference type="ARBA" id="ARBA00005583"/>
    </source>
</evidence>
<evidence type="ECO:0000256" key="3">
    <source>
        <dbReference type="ARBA" id="ARBA00022679"/>
    </source>
</evidence>
<dbReference type="GO" id="GO:0008360">
    <property type="term" value="P:regulation of cell shape"/>
    <property type="evidence" value="ECO:0007669"/>
    <property type="project" value="UniProtKB-KW"/>
</dbReference>
<evidence type="ECO:0000256" key="6">
    <source>
        <dbReference type="ARBA" id="ARBA00023136"/>
    </source>
</evidence>
<dbReference type="NCBIfam" id="TIGR00445">
    <property type="entry name" value="mraY"/>
    <property type="match status" value="1"/>
</dbReference>
<dbReference type="HAMAP" id="MF_00038">
    <property type="entry name" value="MraY"/>
    <property type="match status" value="1"/>
</dbReference>
<feature type="transmembrane region" description="Helical" evidence="7">
    <location>
        <begin position="6"/>
        <end position="27"/>
    </location>
</feature>
<dbReference type="Pfam" id="PF00953">
    <property type="entry name" value="Glycos_transf_4"/>
    <property type="match status" value="1"/>
</dbReference>
<feature type="transmembrane region" description="Helical" evidence="7">
    <location>
        <begin position="215"/>
        <end position="234"/>
    </location>
</feature>
<dbReference type="InterPro" id="IPR000715">
    <property type="entry name" value="Glycosyl_transferase_4"/>
</dbReference>
<dbReference type="EC" id="2.7.8.13" evidence="7 8"/>
<dbReference type="AlphaFoldDB" id="A0A1G1WEI7"/>
<keyword evidence="7" id="KW-0132">Cell division</keyword>
<dbReference type="CDD" id="cd06852">
    <property type="entry name" value="GT_MraY"/>
    <property type="match status" value="1"/>
</dbReference>
<feature type="transmembrane region" description="Helical" evidence="7">
    <location>
        <begin position="88"/>
        <end position="106"/>
    </location>
</feature>
<evidence type="ECO:0000256" key="9">
    <source>
        <dbReference type="PIRSR" id="PIRSR600715-1"/>
    </source>
</evidence>
<reference evidence="10 11" key="1">
    <citation type="journal article" date="2016" name="Nat. Commun.">
        <title>Thousands of microbial genomes shed light on interconnected biogeochemical processes in an aquifer system.</title>
        <authorList>
            <person name="Anantharaman K."/>
            <person name="Brown C.T."/>
            <person name="Hug L.A."/>
            <person name="Sharon I."/>
            <person name="Castelle C.J."/>
            <person name="Probst A.J."/>
            <person name="Thomas B.C."/>
            <person name="Singh A."/>
            <person name="Wilkins M.J."/>
            <person name="Karaoz U."/>
            <person name="Brodie E.L."/>
            <person name="Williams K.H."/>
            <person name="Hubbard S.S."/>
            <person name="Banfield J.F."/>
        </authorList>
    </citation>
    <scope>NUCLEOTIDE SEQUENCE [LARGE SCALE GENOMIC DNA]</scope>
</reference>
<evidence type="ECO:0000256" key="7">
    <source>
        <dbReference type="HAMAP-Rule" id="MF_00038"/>
    </source>
</evidence>
<feature type="transmembrane region" description="Helical" evidence="7">
    <location>
        <begin position="246"/>
        <end position="275"/>
    </location>
</feature>
<keyword evidence="7" id="KW-0573">Peptidoglycan synthesis</keyword>
<dbReference type="PANTHER" id="PTHR22926">
    <property type="entry name" value="PHOSPHO-N-ACETYLMURAMOYL-PENTAPEPTIDE-TRANSFERASE"/>
    <property type="match status" value="1"/>
</dbReference>
<evidence type="ECO:0000313" key="11">
    <source>
        <dbReference type="Proteomes" id="UP000178162"/>
    </source>
</evidence>
<evidence type="ECO:0000313" key="10">
    <source>
        <dbReference type="EMBL" id="OGY26041.1"/>
    </source>
</evidence>
<dbReference type="InterPro" id="IPR018480">
    <property type="entry name" value="PNAcMuramoyl-5peptid_Trfase_CS"/>
</dbReference>
<keyword evidence="7 9" id="KW-0479">Metal-binding</keyword>
<feature type="binding site" evidence="9">
    <location>
        <position position="243"/>
    </location>
    <ligand>
        <name>Mg(2+)</name>
        <dbReference type="ChEBI" id="CHEBI:18420"/>
    </ligand>
</feature>
<feature type="transmembrane region" description="Helical" evidence="7">
    <location>
        <begin position="319"/>
        <end position="337"/>
    </location>
</feature>
<keyword evidence="6 7" id="KW-0472">Membrane</keyword>
<comment type="similarity">
    <text evidence="2 7">Belongs to the glycosyltransferase 4 family. MraY subfamily.</text>
</comment>
<dbReference type="GO" id="GO:0046872">
    <property type="term" value="F:metal ion binding"/>
    <property type="evidence" value="ECO:0007669"/>
    <property type="project" value="UniProtKB-KW"/>
</dbReference>
<comment type="caution">
    <text evidence="10">The sequence shown here is derived from an EMBL/GenBank/DDBJ whole genome shotgun (WGS) entry which is preliminary data.</text>
</comment>
<dbReference type="PANTHER" id="PTHR22926:SF5">
    <property type="entry name" value="PHOSPHO-N-ACETYLMURAMOYL-PENTAPEPTIDE-TRANSFERASE HOMOLOG"/>
    <property type="match status" value="1"/>
</dbReference>
<dbReference type="Proteomes" id="UP000178162">
    <property type="component" value="Unassembled WGS sequence"/>
</dbReference>
<dbReference type="GO" id="GO:0009252">
    <property type="term" value="P:peptidoglycan biosynthetic process"/>
    <property type="evidence" value="ECO:0007669"/>
    <property type="project" value="UniProtKB-UniRule"/>
</dbReference>